<evidence type="ECO:0000313" key="1">
    <source>
        <dbReference type="EMBL" id="KAF6003654.1"/>
    </source>
</evidence>
<protein>
    <submittedName>
        <fullName evidence="1">Uncharacterized protein</fullName>
    </submittedName>
</protein>
<gene>
    <name evidence="1" type="ORF">F1559_004146</name>
</gene>
<dbReference type="Pfam" id="PF13671">
    <property type="entry name" value="AAA_33"/>
    <property type="match status" value="1"/>
</dbReference>
<reference evidence="1 2" key="1">
    <citation type="journal article" date="2020" name="J. Phycol.">
        <title>Comparative genome analysis reveals Cyanidiococcus gen. nov., a new extremophilic red algal genus sister to Cyanidioschyzon (Cyanidioschyzonaceae, Rhodophyta).</title>
        <authorList>
            <person name="Liu S.-L."/>
            <person name="Chiang Y.-R."/>
            <person name="Yoon H.S."/>
            <person name="Fu H.-Y."/>
        </authorList>
    </citation>
    <scope>NUCLEOTIDE SEQUENCE [LARGE SCALE GENOMIC DNA]</scope>
    <source>
        <strain evidence="1 2">THAL066</strain>
    </source>
</reference>
<dbReference type="Gene3D" id="3.40.50.300">
    <property type="entry name" value="P-loop containing nucleotide triphosphate hydrolases"/>
    <property type="match status" value="1"/>
</dbReference>
<dbReference type="SUPFAM" id="SSF52540">
    <property type="entry name" value="P-loop containing nucleoside triphosphate hydrolases"/>
    <property type="match status" value="1"/>
</dbReference>
<organism evidence="1 2">
    <name type="scientific">Cyanidiococcus yangmingshanensis</name>
    <dbReference type="NCBI Taxonomy" id="2690220"/>
    <lineage>
        <taxon>Eukaryota</taxon>
        <taxon>Rhodophyta</taxon>
        <taxon>Bangiophyceae</taxon>
        <taxon>Cyanidiales</taxon>
        <taxon>Cyanidiaceae</taxon>
        <taxon>Cyanidiococcus</taxon>
    </lineage>
</organism>
<dbReference type="AlphaFoldDB" id="A0A7J7ILY2"/>
<dbReference type="EMBL" id="VWRR01000006">
    <property type="protein sequence ID" value="KAF6003654.1"/>
    <property type="molecule type" value="Genomic_DNA"/>
</dbReference>
<keyword evidence="2" id="KW-1185">Reference proteome</keyword>
<dbReference type="OrthoDB" id="2613at2759"/>
<sequence>MQNKSSVRVLVFKGFPGVGKTTLSRAVAKRLTAPRFDKDDFKDVLYGANILPEERCNELSKQLLNHLVAEQVQLGVPFIVVDAPFRLRADLEALLVAIRGKLRPASSALPTSSDDHPRLVEVRLVNCRLRDEVEWKRRIEHRASEMTPAGGHRPRTWEAVQKLQQQAELFEEADGEFWLAANKTNWGEYNPPGGIRILAHEMDMSSPALDVLLGWCGSSAMTQVNAPPCE</sequence>
<accession>A0A7J7ILY2</accession>
<dbReference type="InterPro" id="IPR027417">
    <property type="entry name" value="P-loop_NTPase"/>
</dbReference>
<name>A0A7J7ILY2_9RHOD</name>
<dbReference type="PANTHER" id="PTHR37807">
    <property type="entry name" value="OS07G0160300 PROTEIN"/>
    <property type="match status" value="1"/>
</dbReference>
<comment type="caution">
    <text evidence="1">The sequence shown here is derived from an EMBL/GenBank/DDBJ whole genome shotgun (WGS) entry which is preliminary data.</text>
</comment>
<dbReference type="Proteomes" id="UP000530660">
    <property type="component" value="Unassembled WGS sequence"/>
</dbReference>
<dbReference type="PANTHER" id="PTHR37807:SF3">
    <property type="entry name" value="OS07G0160300 PROTEIN"/>
    <property type="match status" value="1"/>
</dbReference>
<evidence type="ECO:0000313" key="2">
    <source>
        <dbReference type="Proteomes" id="UP000530660"/>
    </source>
</evidence>
<proteinExistence type="predicted"/>